<dbReference type="AlphaFoldDB" id="A0A1I1JUG0"/>
<organism evidence="3 4">
    <name type="scientific">Clostridium uliginosum</name>
    <dbReference type="NCBI Taxonomy" id="119641"/>
    <lineage>
        <taxon>Bacteria</taxon>
        <taxon>Bacillati</taxon>
        <taxon>Bacillota</taxon>
        <taxon>Clostridia</taxon>
        <taxon>Eubacteriales</taxon>
        <taxon>Clostridiaceae</taxon>
        <taxon>Clostridium</taxon>
    </lineage>
</organism>
<proteinExistence type="predicted"/>
<gene>
    <name evidence="3" type="ORF">SAMN05421842_104165</name>
</gene>
<keyword evidence="4" id="KW-1185">Reference proteome</keyword>
<keyword evidence="1" id="KW-0812">Transmembrane</keyword>
<dbReference type="RefSeq" id="WP_090089257.1">
    <property type="nucleotide sequence ID" value="NZ_FOMG01000004.1"/>
</dbReference>
<evidence type="ECO:0000313" key="3">
    <source>
        <dbReference type="EMBL" id="SFC51881.1"/>
    </source>
</evidence>
<dbReference type="Pfam" id="PF13240">
    <property type="entry name" value="Zn_Ribbon_1"/>
    <property type="match status" value="1"/>
</dbReference>
<feature type="transmembrane region" description="Helical" evidence="1">
    <location>
        <begin position="181"/>
        <end position="203"/>
    </location>
</feature>
<feature type="transmembrane region" description="Helical" evidence="1">
    <location>
        <begin position="243"/>
        <end position="265"/>
    </location>
</feature>
<keyword evidence="1" id="KW-1133">Transmembrane helix</keyword>
<feature type="domain" description="Zinc-ribbon" evidence="2">
    <location>
        <begin position="2"/>
        <end position="23"/>
    </location>
</feature>
<accession>A0A1I1JUG0</accession>
<reference evidence="3 4" key="1">
    <citation type="submission" date="2016-10" db="EMBL/GenBank/DDBJ databases">
        <authorList>
            <person name="de Groot N.N."/>
        </authorList>
    </citation>
    <scope>NUCLEOTIDE SEQUENCE [LARGE SCALE GENOMIC DNA]</scope>
    <source>
        <strain evidence="3 4">DSM 12992</strain>
    </source>
</reference>
<name>A0A1I1JUG0_9CLOT</name>
<keyword evidence="1" id="KW-0472">Membrane</keyword>
<dbReference type="EMBL" id="FOMG01000004">
    <property type="protein sequence ID" value="SFC51881.1"/>
    <property type="molecule type" value="Genomic_DNA"/>
</dbReference>
<dbReference type="InterPro" id="IPR026870">
    <property type="entry name" value="Zinc_ribbon_dom"/>
</dbReference>
<evidence type="ECO:0000256" key="1">
    <source>
        <dbReference type="SAM" id="Phobius"/>
    </source>
</evidence>
<evidence type="ECO:0000313" key="4">
    <source>
        <dbReference type="Proteomes" id="UP000199263"/>
    </source>
</evidence>
<evidence type="ECO:0000259" key="2">
    <source>
        <dbReference type="Pfam" id="PF13240"/>
    </source>
</evidence>
<feature type="transmembrane region" description="Helical" evidence="1">
    <location>
        <begin position="147"/>
        <end position="169"/>
    </location>
</feature>
<dbReference type="OrthoDB" id="1903858at2"/>
<feature type="transmembrane region" description="Helical" evidence="1">
    <location>
        <begin position="209"/>
        <end position="231"/>
    </location>
</feature>
<dbReference type="Proteomes" id="UP000199263">
    <property type="component" value="Unassembled WGS sequence"/>
</dbReference>
<protein>
    <submittedName>
        <fullName evidence="3">Zinc-ribbon domain-containing protein</fullName>
    </submittedName>
</protein>
<feature type="transmembrane region" description="Helical" evidence="1">
    <location>
        <begin position="71"/>
        <end position="97"/>
    </location>
</feature>
<sequence>MFCKNCGNKIIEGDAFCGNCGTPSGHKETSVSFTPPKVKDSVLMKLLKMYFVKPVSFFSDIKDKDLVKTSVALFLGLPIIYGILNMLYNSAVINYIFNTVKKLPDILVKAGIISGQDAISAKKELLMSNKMFEFKSKFDNMIDNKDVFLSGAGQLLVIIIVTGIVLALLNAVILKNKIKPIDILFISTVSYIPLVLAITLASIATLINIIFGLLILFSGYILSFITLYNGIKQFSDEKNDKVFILMAILFVLISAILSICIVNELEHSMASIINNFNSIEHLL</sequence>